<comment type="cofactor">
    <cofactor evidence="2">
        <name>a divalent metal cation</name>
        <dbReference type="ChEBI" id="CHEBI:60240"/>
    </cofactor>
</comment>
<dbReference type="PANTHER" id="PTHR12395:SF12">
    <property type="entry name" value="DECAPPING NUCLEASE"/>
    <property type="match status" value="1"/>
</dbReference>
<dbReference type="GO" id="GO:0034353">
    <property type="term" value="F:mRNA 5'-diphosphatase activity"/>
    <property type="evidence" value="ECO:0007669"/>
    <property type="project" value="TreeGrafter"/>
</dbReference>
<keyword evidence="2" id="KW-0378">Hydrolase</keyword>
<accession>G0NTP7</accession>
<dbReference type="InParanoid" id="G0NTP7"/>
<proteinExistence type="inferred from homology"/>
<evidence type="ECO:0000256" key="2">
    <source>
        <dbReference type="RuleBase" id="RU367113"/>
    </source>
</evidence>
<sequence length="463" mass="53766">MDFKIETIDHYTRNNDMQLINAPPPKLNCQPEERKIRPLYSLTTHEYLDCGKVEEHMESLLQYMRKKGLNEKPNFVTLKQLMASVACGDMKQLFIIPFMGILFLLPKETKSEDESISDELMMKKKESIRKGFQYGGNYHHFMTRKSENEPIPTVRNSFKAVLKTTVEDQSVLYSGEIDALGGIDEHIELKVVSGGALNPWFWLNKSKWVYWQAYFGNVETILVGARTDENGKDLKTGPPHNWPEFSLYKVQSLKREDIPGKKYVEKKPMDENNNDENLWNVKTGMNNIHEFFKSVKEKCTLEDFCYVATSTKSGEDVEWTVESVDENHEDREEVKAFCATLLQILGNDEEKLLKTTNENLAAFFHEDSDDDLGVTHKQKPVKNPKATRTDVKLKKKPMRVMSLDIDSDDDYGLIYKKPEAKKTNKKPMKRGNSRTDDDDEDFGEPSERKLDNRKQYKRNKRMQ</sequence>
<dbReference type="GO" id="GO:0046872">
    <property type="term" value="F:metal ion binding"/>
    <property type="evidence" value="ECO:0007669"/>
    <property type="project" value="UniProtKB-KW"/>
</dbReference>
<dbReference type="EC" id="3.6.1.-" evidence="2"/>
<comment type="similarity">
    <text evidence="1 2">Belongs to the DXO/Dom3Z family.</text>
</comment>
<dbReference type="Pfam" id="PF08652">
    <property type="entry name" value="RAI1"/>
    <property type="match status" value="1"/>
</dbReference>
<keyword evidence="2" id="KW-0539">Nucleus</keyword>
<dbReference type="GO" id="GO:0000166">
    <property type="term" value="F:nucleotide binding"/>
    <property type="evidence" value="ECO:0007669"/>
    <property type="project" value="UniProtKB-KW"/>
</dbReference>
<dbReference type="GO" id="GO:0004518">
    <property type="term" value="F:nuclease activity"/>
    <property type="evidence" value="ECO:0007669"/>
    <property type="project" value="UniProtKB-KW"/>
</dbReference>
<dbReference type="GO" id="GO:0110155">
    <property type="term" value="P:NAD-cap decapping"/>
    <property type="evidence" value="ECO:0007669"/>
    <property type="project" value="TreeGrafter"/>
</dbReference>
<comment type="function">
    <text evidence="2">Decapping enzyme for NAD-capped RNAs: specifically hydrolyzes the nicotinamide adenine dinucleotide (NAD) cap from a subset of RNAs by removing the entire NAD moiety from the 5'-end of an NAD-capped RNA.</text>
</comment>
<evidence type="ECO:0000259" key="4">
    <source>
        <dbReference type="Pfam" id="PF08652"/>
    </source>
</evidence>
<keyword evidence="6" id="KW-1185">Reference proteome</keyword>
<dbReference type="PANTHER" id="PTHR12395">
    <property type="entry name" value="DOM-3 RELATED"/>
    <property type="match status" value="1"/>
</dbReference>
<dbReference type="GO" id="GO:0005829">
    <property type="term" value="C:cytosol"/>
    <property type="evidence" value="ECO:0007669"/>
    <property type="project" value="TreeGrafter"/>
</dbReference>
<feature type="domain" description="RAI1-like" evidence="4">
    <location>
        <begin position="55"/>
        <end position="325"/>
    </location>
</feature>
<keyword evidence="2" id="KW-0479">Metal-binding</keyword>
<keyword evidence="2" id="KW-0547">Nucleotide-binding</keyword>
<organism evidence="6">
    <name type="scientific">Caenorhabditis brenneri</name>
    <name type="common">Nematode worm</name>
    <dbReference type="NCBI Taxonomy" id="135651"/>
    <lineage>
        <taxon>Eukaryota</taxon>
        <taxon>Metazoa</taxon>
        <taxon>Ecdysozoa</taxon>
        <taxon>Nematoda</taxon>
        <taxon>Chromadorea</taxon>
        <taxon>Rhabditida</taxon>
        <taxon>Rhabditina</taxon>
        <taxon>Rhabditomorpha</taxon>
        <taxon>Rhabditoidea</taxon>
        <taxon>Rhabditidae</taxon>
        <taxon>Peloderinae</taxon>
        <taxon>Caenorhabditis</taxon>
    </lineage>
</organism>
<name>G0NTP7_CAEBE</name>
<dbReference type="eggNOG" id="ENOG502SH3D">
    <property type="taxonomic scope" value="Eukaryota"/>
</dbReference>
<dbReference type="EMBL" id="GL379945">
    <property type="protein sequence ID" value="EGT37308.1"/>
    <property type="molecule type" value="Genomic_DNA"/>
</dbReference>
<gene>
    <name evidence="5" type="ORF">CAEBREN_07147</name>
</gene>
<evidence type="ECO:0000256" key="3">
    <source>
        <dbReference type="SAM" id="MobiDB-lite"/>
    </source>
</evidence>
<feature type="compositionally biased region" description="Basic residues" evidence="3">
    <location>
        <begin position="423"/>
        <end position="432"/>
    </location>
</feature>
<evidence type="ECO:0000256" key="1">
    <source>
        <dbReference type="ARBA" id="ARBA00006562"/>
    </source>
</evidence>
<dbReference type="GO" id="GO:0000956">
    <property type="term" value="P:nuclear-transcribed mRNA catabolic process"/>
    <property type="evidence" value="ECO:0007669"/>
    <property type="project" value="TreeGrafter"/>
</dbReference>
<dbReference type="OrthoDB" id="10606187at2759"/>
<comment type="subcellular location">
    <subcellularLocation>
        <location evidence="2">Nucleus</location>
    </subcellularLocation>
</comment>
<dbReference type="AlphaFoldDB" id="G0NTP7"/>
<dbReference type="Proteomes" id="UP000008068">
    <property type="component" value="Unassembled WGS sequence"/>
</dbReference>
<feature type="region of interest" description="Disordered" evidence="3">
    <location>
        <begin position="409"/>
        <end position="463"/>
    </location>
</feature>
<dbReference type="HOGENOM" id="CLU_590841_0_0_1"/>
<dbReference type="GO" id="GO:0005634">
    <property type="term" value="C:nucleus"/>
    <property type="evidence" value="ECO:0007669"/>
    <property type="project" value="UniProtKB-SubCell"/>
</dbReference>
<protein>
    <recommendedName>
        <fullName evidence="2">Decapping nuclease</fullName>
        <ecNumber evidence="2">3.6.1.-</ecNumber>
    </recommendedName>
</protein>
<reference evidence="6" key="1">
    <citation type="submission" date="2011-07" db="EMBL/GenBank/DDBJ databases">
        <authorList>
            <consortium name="Caenorhabditis brenneri Sequencing and Analysis Consortium"/>
            <person name="Wilson R.K."/>
        </authorList>
    </citation>
    <scope>NUCLEOTIDE SEQUENCE [LARGE SCALE GENOMIC DNA]</scope>
    <source>
        <strain evidence="6">PB2801</strain>
    </source>
</reference>
<keyword evidence="2" id="KW-0694">RNA-binding</keyword>
<dbReference type="InterPro" id="IPR013961">
    <property type="entry name" value="RAI1"/>
</dbReference>
<feature type="compositionally biased region" description="Basic and acidic residues" evidence="3">
    <location>
        <begin position="445"/>
        <end position="454"/>
    </location>
</feature>
<evidence type="ECO:0000313" key="6">
    <source>
        <dbReference type="Proteomes" id="UP000008068"/>
    </source>
</evidence>
<dbReference type="InterPro" id="IPR039039">
    <property type="entry name" value="RAI1-like_fam"/>
</dbReference>
<evidence type="ECO:0000313" key="5">
    <source>
        <dbReference type="EMBL" id="EGT37308.1"/>
    </source>
</evidence>
<dbReference type="GO" id="GO:0003723">
    <property type="term" value="F:RNA binding"/>
    <property type="evidence" value="ECO:0007669"/>
    <property type="project" value="UniProtKB-KW"/>
</dbReference>
<keyword evidence="2" id="KW-0540">Nuclease</keyword>